<name>A0AAD5JQJ1_ACENE</name>
<reference evidence="1 2" key="1">
    <citation type="journal article" date="2022" name="Plant J.">
        <title>Strategies of tolerance reflected in two North American maple genomes.</title>
        <authorList>
            <person name="McEvoy S.L."/>
            <person name="Sezen U.U."/>
            <person name="Trouern-Trend A."/>
            <person name="McMahon S.M."/>
            <person name="Schaberg P.G."/>
            <person name="Yang J."/>
            <person name="Wegrzyn J.L."/>
            <person name="Swenson N.G."/>
        </authorList>
    </citation>
    <scope>NUCLEOTIDE SEQUENCE [LARGE SCALE GENOMIC DNA]</scope>
    <source>
        <strain evidence="1">91603</strain>
    </source>
</reference>
<evidence type="ECO:0000313" key="2">
    <source>
        <dbReference type="Proteomes" id="UP001064489"/>
    </source>
</evidence>
<keyword evidence="2" id="KW-1185">Reference proteome</keyword>
<accession>A0AAD5JQJ1</accession>
<gene>
    <name evidence="1" type="ORF">LWI28_016264</name>
</gene>
<dbReference type="EMBL" id="JAJSOW010000002">
    <property type="protein sequence ID" value="KAI9198464.1"/>
    <property type="molecule type" value="Genomic_DNA"/>
</dbReference>
<evidence type="ECO:0000313" key="1">
    <source>
        <dbReference type="EMBL" id="KAI9198464.1"/>
    </source>
</evidence>
<dbReference type="Proteomes" id="UP001064489">
    <property type="component" value="Chromosome 13"/>
</dbReference>
<proteinExistence type="predicted"/>
<dbReference type="AlphaFoldDB" id="A0AAD5JQJ1"/>
<organism evidence="1 2">
    <name type="scientific">Acer negundo</name>
    <name type="common">Box elder</name>
    <dbReference type="NCBI Taxonomy" id="4023"/>
    <lineage>
        <taxon>Eukaryota</taxon>
        <taxon>Viridiplantae</taxon>
        <taxon>Streptophyta</taxon>
        <taxon>Embryophyta</taxon>
        <taxon>Tracheophyta</taxon>
        <taxon>Spermatophyta</taxon>
        <taxon>Magnoliopsida</taxon>
        <taxon>eudicotyledons</taxon>
        <taxon>Gunneridae</taxon>
        <taxon>Pentapetalae</taxon>
        <taxon>rosids</taxon>
        <taxon>malvids</taxon>
        <taxon>Sapindales</taxon>
        <taxon>Sapindaceae</taxon>
        <taxon>Hippocastanoideae</taxon>
        <taxon>Acereae</taxon>
        <taxon>Acer</taxon>
    </lineage>
</organism>
<sequence>MSRAVGGSRGGREGQRGGVVVLNPVAKNKKKGKISNGSISKHSMKTRKSGIIEEEVSKVMEVGNLLGLDFTGIEQEMSEVIASREAEDLARLKLMKTLIPFVHEVEVSQGYGVSSFPVFWRRVLGCLLQFVWSGGGRVVRCLFRFGVYALFYELQLGSCLGMYLLGSGELGVSAILVWCS</sequence>
<comment type="caution">
    <text evidence="1">The sequence shown here is derived from an EMBL/GenBank/DDBJ whole genome shotgun (WGS) entry which is preliminary data.</text>
</comment>
<protein>
    <submittedName>
        <fullName evidence="1">Uncharacterized protein</fullName>
    </submittedName>
</protein>